<evidence type="ECO:0000256" key="3">
    <source>
        <dbReference type="ARBA" id="ARBA00022679"/>
    </source>
</evidence>
<evidence type="ECO:0000256" key="2">
    <source>
        <dbReference type="ARBA" id="ARBA00022527"/>
    </source>
</evidence>
<feature type="domain" description="Protein kinase" evidence="9">
    <location>
        <begin position="14"/>
        <end position="277"/>
    </location>
</feature>
<dbReference type="PROSITE" id="PS50011">
    <property type="entry name" value="PROTEIN_KINASE_DOM"/>
    <property type="match status" value="1"/>
</dbReference>
<dbReference type="Gene3D" id="1.10.510.10">
    <property type="entry name" value="Transferase(Phosphotransferase) domain 1"/>
    <property type="match status" value="1"/>
</dbReference>
<evidence type="ECO:0000256" key="1">
    <source>
        <dbReference type="ARBA" id="ARBA00012513"/>
    </source>
</evidence>
<evidence type="ECO:0000256" key="7">
    <source>
        <dbReference type="ARBA" id="ARBA00047899"/>
    </source>
</evidence>
<comment type="catalytic activity">
    <reaction evidence="7">
        <text>L-threonyl-[protein] + ATP = O-phospho-L-threonyl-[protein] + ADP + H(+)</text>
        <dbReference type="Rhea" id="RHEA:46608"/>
        <dbReference type="Rhea" id="RHEA-COMP:11060"/>
        <dbReference type="Rhea" id="RHEA-COMP:11605"/>
        <dbReference type="ChEBI" id="CHEBI:15378"/>
        <dbReference type="ChEBI" id="CHEBI:30013"/>
        <dbReference type="ChEBI" id="CHEBI:30616"/>
        <dbReference type="ChEBI" id="CHEBI:61977"/>
        <dbReference type="ChEBI" id="CHEBI:456216"/>
        <dbReference type="EC" id="2.7.11.1"/>
    </reaction>
</comment>
<evidence type="ECO:0000313" key="11">
    <source>
        <dbReference type="Proteomes" id="UP000696294"/>
    </source>
</evidence>
<dbReference type="EC" id="2.7.11.1" evidence="1"/>
<keyword evidence="4" id="KW-0547">Nucleotide-binding</keyword>
<protein>
    <recommendedName>
        <fullName evidence="1">non-specific serine/threonine protein kinase</fullName>
        <ecNumber evidence="1">2.7.11.1</ecNumber>
    </recommendedName>
</protein>
<accession>A0ABX1BHK1</accession>
<sequence length="342" mass="37758">MALLNSGDRVTDTLVIDRLLGEGAFAEVHRVRHAYLGLQAMKLFKRVASLEETDDMLGEARLLSTLGHANIVRLFDAGTVQTPEGLRGFFTMEYVPGGSLERLTDAYPHGMPTELAVDVVEQIAGGLAVAHEQDPPIVHRDITPANVLVGYDGSVLRVRVSDFGLAKRADPITLMASARGTLVFMAPEVLSNQGYSCASDVWSVGTIAYLLLTSHFPYEDGVRYSSYSFARFSRPLLPPSRYNDDVDPRLDEIVLAALALDPRDRPATAGVLAEALRGRRESSGRPPDERARRLAAEALRLHRVPGELTHAADLMEEAIDLWPPLREHHLPRLRLWRRGVVM</sequence>
<dbReference type="InterPro" id="IPR000719">
    <property type="entry name" value="Prot_kinase_dom"/>
</dbReference>
<evidence type="ECO:0000313" key="10">
    <source>
        <dbReference type="EMBL" id="NJP97223.1"/>
    </source>
</evidence>
<dbReference type="EMBL" id="JAATEP010000061">
    <property type="protein sequence ID" value="NJP97223.1"/>
    <property type="molecule type" value="Genomic_DNA"/>
</dbReference>
<keyword evidence="5 10" id="KW-0418">Kinase</keyword>
<dbReference type="SUPFAM" id="SSF56112">
    <property type="entry name" value="Protein kinase-like (PK-like)"/>
    <property type="match status" value="1"/>
</dbReference>
<name>A0ABX1BHK1_9ACTN</name>
<dbReference type="Proteomes" id="UP000696294">
    <property type="component" value="Unassembled WGS sequence"/>
</dbReference>
<dbReference type="PANTHER" id="PTHR43671">
    <property type="entry name" value="SERINE/THREONINE-PROTEIN KINASE NEK"/>
    <property type="match status" value="1"/>
</dbReference>
<dbReference type="Pfam" id="PF00069">
    <property type="entry name" value="Pkinase"/>
    <property type="match status" value="1"/>
</dbReference>
<evidence type="ECO:0000256" key="5">
    <source>
        <dbReference type="ARBA" id="ARBA00022777"/>
    </source>
</evidence>
<comment type="catalytic activity">
    <reaction evidence="8">
        <text>L-seryl-[protein] + ATP = O-phospho-L-seryl-[protein] + ADP + H(+)</text>
        <dbReference type="Rhea" id="RHEA:17989"/>
        <dbReference type="Rhea" id="RHEA-COMP:9863"/>
        <dbReference type="Rhea" id="RHEA-COMP:11604"/>
        <dbReference type="ChEBI" id="CHEBI:15378"/>
        <dbReference type="ChEBI" id="CHEBI:29999"/>
        <dbReference type="ChEBI" id="CHEBI:30616"/>
        <dbReference type="ChEBI" id="CHEBI:83421"/>
        <dbReference type="ChEBI" id="CHEBI:456216"/>
        <dbReference type="EC" id="2.7.11.1"/>
    </reaction>
</comment>
<keyword evidence="6" id="KW-0067">ATP-binding</keyword>
<evidence type="ECO:0000256" key="6">
    <source>
        <dbReference type="ARBA" id="ARBA00022840"/>
    </source>
</evidence>
<dbReference type="CDD" id="cd14014">
    <property type="entry name" value="STKc_PknB_like"/>
    <property type="match status" value="1"/>
</dbReference>
<proteinExistence type="predicted"/>
<gene>
    <name evidence="10" type="ORF">HCN51_48705</name>
</gene>
<dbReference type="InterPro" id="IPR011009">
    <property type="entry name" value="Kinase-like_dom_sf"/>
</dbReference>
<keyword evidence="3" id="KW-0808">Transferase</keyword>
<dbReference type="RefSeq" id="WP_168019054.1">
    <property type="nucleotide sequence ID" value="NZ_JAATEP010000061.1"/>
</dbReference>
<evidence type="ECO:0000256" key="4">
    <source>
        <dbReference type="ARBA" id="ARBA00022741"/>
    </source>
</evidence>
<comment type="caution">
    <text evidence="10">The sequence shown here is derived from an EMBL/GenBank/DDBJ whole genome shotgun (WGS) entry which is preliminary data.</text>
</comment>
<dbReference type="PROSITE" id="PS00109">
    <property type="entry name" value="PROTEIN_KINASE_TYR"/>
    <property type="match status" value="1"/>
</dbReference>
<organism evidence="10 11">
    <name type="scientific">Nonomuraea composti</name>
    <dbReference type="NCBI Taxonomy" id="2720023"/>
    <lineage>
        <taxon>Bacteria</taxon>
        <taxon>Bacillati</taxon>
        <taxon>Actinomycetota</taxon>
        <taxon>Actinomycetes</taxon>
        <taxon>Streptosporangiales</taxon>
        <taxon>Streptosporangiaceae</taxon>
        <taxon>Nonomuraea</taxon>
    </lineage>
</organism>
<dbReference type="InterPro" id="IPR050660">
    <property type="entry name" value="NEK_Ser/Thr_kinase"/>
</dbReference>
<dbReference type="PANTHER" id="PTHR43671:SF98">
    <property type="entry name" value="SERINE_THREONINE-PROTEIN KINASE NEK11"/>
    <property type="match status" value="1"/>
</dbReference>
<dbReference type="GO" id="GO:0004674">
    <property type="term" value="F:protein serine/threonine kinase activity"/>
    <property type="evidence" value="ECO:0007669"/>
    <property type="project" value="UniProtKB-KW"/>
</dbReference>
<keyword evidence="11" id="KW-1185">Reference proteome</keyword>
<evidence type="ECO:0000259" key="9">
    <source>
        <dbReference type="PROSITE" id="PS50011"/>
    </source>
</evidence>
<evidence type="ECO:0000256" key="8">
    <source>
        <dbReference type="ARBA" id="ARBA00048679"/>
    </source>
</evidence>
<keyword evidence="2 10" id="KW-0723">Serine/threonine-protein kinase</keyword>
<reference evidence="10 11" key="1">
    <citation type="submission" date="2020-03" db="EMBL/GenBank/DDBJ databases">
        <title>WGS of actinomycetes isolated from Thailand.</title>
        <authorList>
            <person name="Thawai C."/>
        </authorList>
    </citation>
    <scope>NUCLEOTIDE SEQUENCE [LARGE SCALE GENOMIC DNA]</scope>
    <source>
        <strain evidence="10 11">FMUSA5-5</strain>
    </source>
</reference>
<dbReference type="InterPro" id="IPR008266">
    <property type="entry name" value="Tyr_kinase_AS"/>
</dbReference>